<reference evidence="6 7" key="1">
    <citation type="journal article" date="2007" name="J. Bacteriol.">
        <title>Whole-genome analysis of the methyl tert-butyl ether-degrading beta-proteobacterium Methylibium petroleiphilum PM1.</title>
        <authorList>
            <person name="Kane S.R."/>
            <person name="Chakicherla A.Y."/>
            <person name="Chain P.S.G."/>
            <person name="Schmidt R."/>
            <person name="Shin M.W."/>
            <person name="Legler T.C."/>
            <person name="Scow K.M."/>
            <person name="Larimer F.W."/>
            <person name="Lucas S.M."/>
            <person name="Richardson P.M."/>
            <person name="Hristova K.R."/>
        </authorList>
    </citation>
    <scope>NUCLEOTIDE SEQUENCE [LARGE SCALE GENOMIC DNA]</scope>
    <source>
        <strain evidence="7">ATCC BAA-1232 / LMG 22953 / PM1</strain>
    </source>
</reference>
<dbReference type="EMBL" id="CP000555">
    <property type="protein sequence ID" value="ABM96520.1"/>
    <property type="molecule type" value="Genomic_DNA"/>
</dbReference>
<feature type="domain" description="Nudix hydrolase" evidence="5">
    <location>
        <begin position="22"/>
        <end position="155"/>
    </location>
</feature>
<comment type="similarity">
    <text evidence="1 4">Belongs to the Nudix hydrolase family. NudJ subfamily.</text>
</comment>
<dbReference type="CDD" id="cd03675">
    <property type="entry name" value="NUDIX_Hydrolase"/>
    <property type="match status" value="1"/>
</dbReference>
<dbReference type="InterPro" id="IPR000086">
    <property type="entry name" value="NUDIX_hydrolase_dom"/>
</dbReference>
<evidence type="ECO:0000256" key="2">
    <source>
        <dbReference type="ARBA" id="ARBA00011245"/>
    </source>
</evidence>
<sequence length="181" mass="20125">MFGGGAYTIRRPSPLRSCMKQRWKPAVTVAAVIENQGRFLLVEEQTPEGICLNQPAGHLDPGESLLEAVVREVLEETACVFTPTALLGVYMSRFIRSARNEDVTYLRFSYCGSVGEPVPGRALDKGILRTLWMTPEEIRANAHRHRSPALQRNVDDHLAGIRHPLGTVFVDPGLYDPVEKS</sequence>
<evidence type="ECO:0000313" key="7">
    <source>
        <dbReference type="Proteomes" id="UP000000366"/>
    </source>
</evidence>
<comment type="subunit">
    <text evidence="2 4">Monomer.</text>
</comment>
<dbReference type="GO" id="GO:0004787">
    <property type="term" value="F:thiamine diphosphate phosphatase activity"/>
    <property type="evidence" value="ECO:0007669"/>
    <property type="project" value="InterPro"/>
</dbReference>
<evidence type="ECO:0000259" key="5">
    <source>
        <dbReference type="PROSITE" id="PS51462"/>
    </source>
</evidence>
<gene>
    <name evidence="4" type="primary">nudJ</name>
    <name evidence="6" type="ordered locus">Mpe_A3567</name>
</gene>
<evidence type="ECO:0000256" key="3">
    <source>
        <dbReference type="ARBA" id="ARBA00015552"/>
    </source>
</evidence>
<evidence type="ECO:0000313" key="6">
    <source>
        <dbReference type="EMBL" id="ABM96520.1"/>
    </source>
</evidence>
<dbReference type="SUPFAM" id="SSF55811">
    <property type="entry name" value="Nudix"/>
    <property type="match status" value="1"/>
</dbReference>
<dbReference type="Proteomes" id="UP000000366">
    <property type="component" value="Chromosome"/>
</dbReference>
<proteinExistence type="inferred from homology"/>
<dbReference type="STRING" id="420662.Mpe_A3567"/>
<dbReference type="HOGENOM" id="CLU_037162_6_0_4"/>
<organism evidence="6 7">
    <name type="scientific">Methylibium petroleiphilum (strain ATCC BAA-1232 / LMG 22953 / PM1)</name>
    <dbReference type="NCBI Taxonomy" id="420662"/>
    <lineage>
        <taxon>Bacteria</taxon>
        <taxon>Pseudomonadati</taxon>
        <taxon>Pseudomonadota</taxon>
        <taxon>Betaproteobacteria</taxon>
        <taxon>Burkholderiales</taxon>
        <taxon>Sphaerotilaceae</taxon>
        <taxon>Methylibium</taxon>
    </lineage>
</organism>
<dbReference type="KEGG" id="mpt:Mpe_A3567"/>
<dbReference type="InterPro" id="IPR033713">
    <property type="entry name" value="NudJ"/>
</dbReference>
<keyword evidence="4" id="KW-0460">Magnesium</keyword>
<dbReference type="PANTHER" id="PTHR43736">
    <property type="entry name" value="ADP-RIBOSE PYROPHOSPHATASE"/>
    <property type="match status" value="1"/>
</dbReference>
<dbReference type="Gene3D" id="3.90.79.10">
    <property type="entry name" value="Nucleoside Triphosphate Pyrophosphohydrolase"/>
    <property type="match status" value="1"/>
</dbReference>
<dbReference type="GO" id="GO:0017110">
    <property type="term" value="F:nucleoside diphosphate phosphatase activity"/>
    <property type="evidence" value="ECO:0007669"/>
    <property type="project" value="InterPro"/>
</dbReference>
<dbReference type="eggNOG" id="COG1051">
    <property type="taxonomic scope" value="Bacteria"/>
</dbReference>
<dbReference type="PANTHER" id="PTHR43736:SF1">
    <property type="entry name" value="DIHYDRONEOPTERIN TRIPHOSPHATE DIPHOSPHATASE"/>
    <property type="match status" value="1"/>
</dbReference>
<protein>
    <recommendedName>
        <fullName evidence="3 4">Phosphatase NudJ</fullName>
        <ecNumber evidence="4">3.6.1.-</ecNumber>
    </recommendedName>
</protein>
<accession>A2SLT1</accession>
<dbReference type="Pfam" id="PF00293">
    <property type="entry name" value="NUDIX"/>
    <property type="match status" value="1"/>
</dbReference>
<dbReference type="AlphaFoldDB" id="A2SLT1"/>
<name>A2SLT1_METPP</name>
<dbReference type="GO" id="GO:0017111">
    <property type="term" value="F:ribonucleoside triphosphate phosphatase activity"/>
    <property type="evidence" value="ECO:0007669"/>
    <property type="project" value="InterPro"/>
</dbReference>
<dbReference type="PROSITE" id="PS51462">
    <property type="entry name" value="NUDIX"/>
    <property type="match status" value="1"/>
</dbReference>
<evidence type="ECO:0000256" key="1">
    <source>
        <dbReference type="ARBA" id="ARBA00007608"/>
    </source>
</evidence>
<keyword evidence="7" id="KW-1185">Reference proteome</keyword>
<keyword evidence="4" id="KW-0378">Hydrolase</keyword>
<dbReference type="InterPro" id="IPR015797">
    <property type="entry name" value="NUDIX_hydrolase-like_dom_sf"/>
</dbReference>
<dbReference type="EC" id="3.6.1.-" evidence="4"/>
<comment type="cofactor">
    <cofactor evidence="4">
        <name>Mg(2+)</name>
        <dbReference type="ChEBI" id="CHEBI:18420"/>
    </cofactor>
</comment>
<evidence type="ECO:0000256" key="4">
    <source>
        <dbReference type="RuleBase" id="RU364043"/>
    </source>
</evidence>